<evidence type="ECO:0000256" key="3">
    <source>
        <dbReference type="ARBA" id="ARBA00023237"/>
    </source>
</evidence>
<organism evidence="8 9">
    <name type="scientific">Kribbella caucasensis</name>
    <dbReference type="NCBI Taxonomy" id="2512215"/>
    <lineage>
        <taxon>Bacteria</taxon>
        <taxon>Bacillati</taxon>
        <taxon>Actinomycetota</taxon>
        <taxon>Actinomycetes</taxon>
        <taxon>Propionibacteriales</taxon>
        <taxon>Kribbellaceae</taxon>
        <taxon>Kribbella</taxon>
    </lineage>
</organism>
<dbReference type="RefSeq" id="WP_133798995.1">
    <property type="nucleotide sequence ID" value="NZ_SNWQ01000002.1"/>
</dbReference>
<dbReference type="SUPFAM" id="SSF103088">
    <property type="entry name" value="OmpA-like"/>
    <property type="match status" value="1"/>
</dbReference>
<dbReference type="AlphaFoldDB" id="A0A4R6KLZ7"/>
<dbReference type="InterPro" id="IPR050330">
    <property type="entry name" value="Bact_OuterMem_StrucFunc"/>
</dbReference>
<dbReference type="GO" id="GO:0009279">
    <property type="term" value="C:cell outer membrane"/>
    <property type="evidence" value="ECO:0007669"/>
    <property type="project" value="UniProtKB-SubCell"/>
</dbReference>
<dbReference type="PANTHER" id="PTHR30329:SF21">
    <property type="entry name" value="LIPOPROTEIN YIAD-RELATED"/>
    <property type="match status" value="1"/>
</dbReference>
<accession>A0A4R6KLZ7</accession>
<gene>
    <name evidence="8" type="ORF">EV643_102427</name>
</gene>
<sequence>MPGTPDGRPSDSTPAAASSGFARRTGLVWLLALLIVPLVLTALLVGVKGDGLRSATADDRDGDAAQSPATSPTPSGEPTTQQPAEGPAIGPFSVERSGDAYSVTIAVPDQASKEAITAGIHELLPEGGTFNDQVSVDGATGRLDPAAFTALLRALSAGTEDTAIQYDGTTITLSGQVADQATKATAARAAAKAVPGAVIANQLKVPGAEKPPVSEACQTFEARLAELMSRQKIIFLSGTAIVNEATRGSVGKVAALLRTCPEARVEIAGHTDNLGDPATSMPLSQRRADAIRAALVRLGLPAERMISRGYGELQPLASNKTTAGRIANRRVEIRVP</sequence>
<evidence type="ECO:0000259" key="7">
    <source>
        <dbReference type="PROSITE" id="PS51123"/>
    </source>
</evidence>
<evidence type="ECO:0000256" key="4">
    <source>
        <dbReference type="PROSITE-ProRule" id="PRU00473"/>
    </source>
</evidence>
<evidence type="ECO:0000256" key="6">
    <source>
        <dbReference type="SAM" id="Phobius"/>
    </source>
</evidence>
<dbReference type="InterPro" id="IPR006664">
    <property type="entry name" value="OMP_bac"/>
</dbReference>
<dbReference type="Gene3D" id="3.30.1330.60">
    <property type="entry name" value="OmpA-like domain"/>
    <property type="match status" value="1"/>
</dbReference>
<keyword evidence="6" id="KW-1133">Transmembrane helix</keyword>
<dbReference type="EMBL" id="SNWQ01000002">
    <property type="protein sequence ID" value="TDO52588.1"/>
    <property type="molecule type" value="Genomic_DNA"/>
</dbReference>
<evidence type="ECO:0000313" key="9">
    <source>
        <dbReference type="Proteomes" id="UP000295388"/>
    </source>
</evidence>
<dbReference type="OrthoDB" id="5166631at2"/>
<evidence type="ECO:0000256" key="5">
    <source>
        <dbReference type="SAM" id="MobiDB-lite"/>
    </source>
</evidence>
<comment type="subcellular location">
    <subcellularLocation>
        <location evidence="1">Cell outer membrane</location>
    </subcellularLocation>
</comment>
<comment type="caution">
    <text evidence="8">The sequence shown here is derived from an EMBL/GenBank/DDBJ whole genome shotgun (WGS) entry which is preliminary data.</text>
</comment>
<dbReference type="PRINTS" id="PR01021">
    <property type="entry name" value="OMPADOMAIN"/>
</dbReference>
<reference evidence="8 9" key="1">
    <citation type="submission" date="2019-03" db="EMBL/GenBank/DDBJ databases">
        <title>Genomic Encyclopedia of Type Strains, Phase III (KMG-III): the genomes of soil and plant-associated and newly described type strains.</title>
        <authorList>
            <person name="Whitman W."/>
        </authorList>
    </citation>
    <scope>NUCLEOTIDE SEQUENCE [LARGE SCALE GENOMIC DNA]</scope>
    <source>
        <strain evidence="8 9">VKM Ac-2527</strain>
    </source>
</reference>
<dbReference type="Pfam" id="PF00691">
    <property type="entry name" value="OmpA"/>
    <property type="match status" value="1"/>
</dbReference>
<dbReference type="PROSITE" id="PS51123">
    <property type="entry name" value="OMPA_2"/>
    <property type="match status" value="1"/>
</dbReference>
<dbReference type="InterPro" id="IPR036737">
    <property type="entry name" value="OmpA-like_sf"/>
</dbReference>
<dbReference type="PANTHER" id="PTHR30329">
    <property type="entry name" value="STATOR ELEMENT OF FLAGELLAR MOTOR COMPLEX"/>
    <property type="match status" value="1"/>
</dbReference>
<protein>
    <submittedName>
        <fullName evidence="8">OOP family OmpA-OmpF porin</fullName>
    </submittedName>
</protein>
<keyword evidence="3" id="KW-0998">Cell outer membrane</keyword>
<feature type="compositionally biased region" description="Polar residues" evidence="5">
    <location>
        <begin position="67"/>
        <end position="83"/>
    </location>
</feature>
<dbReference type="InterPro" id="IPR006665">
    <property type="entry name" value="OmpA-like"/>
</dbReference>
<name>A0A4R6KLZ7_9ACTN</name>
<evidence type="ECO:0000313" key="8">
    <source>
        <dbReference type="EMBL" id="TDO52588.1"/>
    </source>
</evidence>
<feature type="domain" description="OmpA-like" evidence="7">
    <location>
        <begin position="222"/>
        <end position="336"/>
    </location>
</feature>
<feature type="transmembrane region" description="Helical" evidence="6">
    <location>
        <begin position="27"/>
        <end position="47"/>
    </location>
</feature>
<proteinExistence type="predicted"/>
<keyword evidence="6" id="KW-0812">Transmembrane</keyword>
<dbReference type="Gene3D" id="3.40.1520.20">
    <property type="match status" value="1"/>
</dbReference>
<evidence type="ECO:0000256" key="2">
    <source>
        <dbReference type="ARBA" id="ARBA00023136"/>
    </source>
</evidence>
<dbReference type="Proteomes" id="UP000295388">
    <property type="component" value="Unassembled WGS sequence"/>
</dbReference>
<keyword evidence="9" id="KW-1185">Reference proteome</keyword>
<feature type="region of interest" description="Disordered" evidence="5">
    <location>
        <begin position="53"/>
        <end position="93"/>
    </location>
</feature>
<dbReference type="CDD" id="cd07185">
    <property type="entry name" value="OmpA_C-like"/>
    <property type="match status" value="1"/>
</dbReference>
<keyword evidence="2 4" id="KW-0472">Membrane</keyword>
<evidence type="ECO:0000256" key="1">
    <source>
        <dbReference type="ARBA" id="ARBA00004442"/>
    </source>
</evidence>